<organism evidence="2">
    <name type="scientific">Arion vulgaris</name>
    <dbReference type="NCBI Taxonomy" id="1028688"/>
    <lineage>
        <taxon>Eukaryota</taxon>
        <taxon>Metazoa</taxon>
        <taxon>Spiralia</taxon>
        <taxon>Lophotrochozoa</taxon>
        <taxon>Mollusca</taxon>
        <taxon>Gastropoda</taxon>
        <taxon>Heterobranchia</taxon>
        <taxon>Euthyneura</taxon>
        <taxon>Panpulmonata</taxon>
        <taxon>Eupulmonata</taxon>
        <taxon>Stylommatophora</taxon>
        <taxon>Helicina</taxon>
        <taxon>Arionoidea</taxon>
        <taxon>Arionidae</taxon>
        <taxon>Arion</taxon>
    </lineage>
</organism>
<feature type="region of interest" description="Disordered" evidence="1">
    <location>
        <begin position="1"/>
        <end position="77"/>
    </location>
</feature>
<evidence type="ECO:0000256" key="1">
    <source>
        <dbReference type="SAM" id="MobiDB-lite"/>
    </source>
</evidence>
<gene>
    <name evidence="2" type="primary">ORF35257</name>
</gene>
<feature type="non-terminal residue" evidence="2">
    <location>
        <position position="77"/>
    </location>
</feature>
<dbReference type="AlphaFoldDB" id="A0A0B6YSM7"/>
<dbReference type="EMBL" id="HACG01012262">
    <property type="protein sequence ID" value="CEK59127.1"/>
    <property type="molecule type" value="Transcribed_RNA"/>
</dbReference>
<reference evidence="2" key="1">
    <citation type="submission" date="2014-12" db="EMBL/GenBank/DDBJ databases">
        <title>Insight into the proteome of Arion vulgaris.</title>
        <authorList>
            <person name="Aradska J."/>
            <person name="Bulat T."/>
            <person name="Smidak R."/>
            <person name="Sarate P."/>
            <person name="Gangsoo J."/>
            <person name="Sialana F."/>
            <person name="Bilban M."/>
            <person name="Lubec G."/>
        </authorList>
    </citation>
    <scope>NUCLEOTIDE SEQUENCE</scope>
    <source>
        <tissue evidence="2">Skin</tissue>
    </source>
</reference>
<sequence>NNQQKETSNTIKNDDNVPDEPPTFEKENNLRRSSQTFITSIQPKKHDLSNKLKDAKNVRDESQASEQEKKNDQDSSQ</sequence>
<feature type="compositionally biased region" description="Basic and acidic residues" evidence="1">
    <location>
        <begin position="44"/>
        <end position="77"/>
    </location>
</feature>
<evidence type="ECO:0000313" key="2">
    <source>
        <dbReference type="EMBL" id="CEK59127.1"/>
    </source>
</evidence>
<name>A0A0B6YSM7_9EUPU</name>
<accession>A0A0B6YSM7</accession>
<feature type="compositionally biased region" description="Polar residues" evidence="1">
    <location>
        <begin position="1"/>
        <end position="11"/>
    </location>
</feature>
<proteinExistence type="predicted"/>
<protein>
    <submittedName>
        <fullName evidence="2">Uncharacterized protein</fullName>
    </submittedName>
</protein>
<feature type="non-terminal residue" evidence="2">
    <location>
        <position position="1"/>
    </location>
</feature>
<feature type="compositionally biased region" description="Polar residues" evidence="1">
    <location>
        <begin position="31"/>
        <end position="42"/>
    </location>
</feature>